<protein>
    <submittedName>
        <fullName evidence="2">Uncharacterized protein</fullName>
    </submittedName>
</protein>
<reference evidence="2 3" key="1">
    <citation type="submission" date="2017-06" db="EMBL/GenBank/DDBJ databases">
        <authorList>
            <person name="Kim H.J."/>
            <person name="Triplett B.A."/>
        </authorList>
    </citation>
    <scope>NUCLEOTIDE SEQUENCE [LARGE SCALE GENOMIC DNA]</scope>
    <source>
        <strain evidence="2">FRACA_ARgP5</strain>
    </source>
</reference>
<dbReference type="EMBL" id="FZMO01000100">
    <property type="protein sequence ID" value="SNQ47415.1"/>
    <property type="molecule type" value="Genomic_DNA"/>
</dbReference>
<gene>
    <name evidence="2" type="ORF">FRACA_1890008</name>
</gene>
<evidence type="ECO:0000256" key="1">
    <source>
        <dbReference type="SAM" id="MobiDB-lite"/>
    </source>
</evidence>
<feature type="region of interest" description="Disordered" evidence="1">
    <location>
        <begin position="1"/>
        <end position="100"/>
    </location>
</feature>
<feature type="compositionally biased region" description="Low complexity" evidence="1">
    <location>
        <begin position="21"/>
        <end position="54"/>
    </location>
</feature>
<evidence type="ECO:0000313" key="2">
    <source>
        <dbReference type="EMBL" id="SNQ47415.1"/>
    </source>
</evidence>
<name>A0A2I2KP17_9ACTN</name>
<feature type="region of interest" description="Disordered" evidence="1">
    <location>
        <begin position="154"/>
        <end position="187"/>
    </location>
</feature>
<proteinExistence type="predicted"/>
<accession>A0A2I2KP17</accession>
<organism evidence="2 3">
    <name type="scientific">Frankia canadensis</name>
    <dbReference type="NCBI Taxonomy" id="1836972"/>
    <lineage>
        <taxon>Bacteria</taxon>
        <taxon>Bacillati</taxon>
        <taxon>Actinomycetota</taxon>
        <taxon>Actinomycetes</taxon>
        <taxon>Frankiales</taxon>
        <taxon>Frankiaceae</taxon>
        <taxon>Frankia</taxon>
    </lineage>
</organism>
<evidence type="ECO:0000313" key="3">
    <source>
        <dbReference type="Proteomes" id="UP000234331"/>
    </source>
</evidence>
<keyword evidence="3" id="KW-1185">Reference proteome</keyword>
<dbReference type="AlphaFoldDB" id="A0A2I2KP17"/>
<dbReference type="Proteomes" id="UP000234331">
    <property type="component" value="Unassembled WGS sequence"/>
</dbReference>
<sequence>MRASAERRARARRRWPPGPTAGRSPSVRGGRSARSARAAGRDPAPAAARSSGRPWSIRPDERRAPVTGVRDRGRRGGNGGESWTAYSDQSPPRGVGGAVTGRIAGIGGGLGRRWCRRRFHRPHRGWAGVGEAGFRGDGNAREAEQVIPLVSAELPHQPCQQAHTDSFRVRGSAASPRTRSRRAGENR</sequence>